<evidence type="ECO:0000256" key="2">
    <source>
        <dbReference type="ARBA" id="ARBA00022475"/>
    </source>
</evidence>
<gene>
    <name evidence="8" type="ORF">ACIB24_02825</name>
</gene>
<evidence type="ECO:0000256" key="1">
    <source>
        <dbReference type="ARBA" id="ARBA00004651"/>
    </source>
</evidence>
<dbReference type="InterPro" id="IPR036259">
    <property type="entry name" value="MFS_trans_sf"/>
</dbReference>
<feature type="transmembrane region" description="Helical" evidence="7">
    <location>
        <begin position="282"/>
        <end position="304"/>
    </location>
</feature>
<dbReference type="Gene3D" id="1.20.1250.20">
    <property type="entry name" value="MFS general substrate transporter like domains"/>
    <property type="match status" value="1"/>
</dbReference>
<dbReference type="SUPFAM" id="SSF103473">
    <property type="entry name" value="MFS general substrate transporter"/>
    <property type="match status" value="1"/>
</dbReference>
<keyword evidence="2" id="KW-1003">Cell membrane</keyword>
<feature type="transmembrane region" description="Helical" evidence="7">
    <location>
        <begin position="246"/>
        <end position="270"/>
    </location>
</feature>
<keyword evidence="3 7" id="KW-0812">Transmembrane</keyword>
<evidence type="ECO:0000313" key="9">
    <source>
        <dbReference type="Proteomes" id="UP001612915"/>
    </source>
</evidence>
<evidence type="ECO:0000256" key="4">
    <source>
        <dbReference type="ARBA" id="ARBA00022989"/>
    </source>
</evidence>
<evidence type="ECO:0000256" key="5">
    <source>
        <dbReference type="ARBA" id="ARBA00023136"/>
    </source>
</evidence>
<dbReference type="CDD" id="cd06173">
    <property type="entry name" value="MFS_MefA_like"/>
    <property type="match status" value="1"/>
</dbReference>
<organism evidence="8 9">
    <name type="scientific">Spongisporangium articulatum</name>
    <dbReference type="NCBI Taxonomy" id="3362603"/>
    <lineage>
        <taxon>Bacteria</taxon>
        <taxon>Bacillati</taxon>
        <taxon>Actinomycetota</taxon>
        <taxon>Actinomycetes</taxon>
        <taxon>Kineosporiales</taxon>
        <taxon>Kineosporiaceae</taxon>
        <taxon>Spongisporangium</taxon>
    </lineage>
</organism>
<feature type="transmembrane region" description="Helical" evidence="7">
    <location>
        <begin position="183"/>
        <end position="200"/>
    </location>
</feature>
<comment type="caution">
    <text evidence="8">The sequence shown here is derived from an EMBL/GenBank/DDBJ whole genome shotgun (WGS) entry which is preliminary data.</text>
</comment>
<feature type="region of interest" description="Disordered" evidence="6">
    <location>
        <begin position="452"/>
        <end position="471"/>
    </location>
</feature>
<feature type="compositionally biased region" description="Basic and acidic residues" evidence="6">
    <location>
        <begin position="455"/>
        <end position="471"/>
    </location>
</feature>
<reference evidence="8 9" key="1">
    <citation type="submission" date="2024-10" db="EMBL/GenBank/DDBJ databases">
        <title>The Natural Products Discovery Center: Release of the First 8490 Sequenced Strains for Exploring Actinobacteria Biosynthetic Diversity.</title>
        <authorList>
            <person name="Kalkreuter E."/>
            <person name="Kautsar S.A."/>
            <person name="Yang D."/>
            <person name="Bader C.D."/>
            <person name="Teijaro C.N."/>
            <person name="Fluegel L."/>
            <person name="Davis C.M."/>
            <person name="Simpson J.R."/>
            <person name="Lauterbach L."/>
            <person name="Steele A.D."/>
            <person name="Gui C."/>
            <person name="Meng S."/>
            <person name="Li G."/>
            <person name="Viehrig K."/>
            <person name="Ye F."/>
            <person name="Su P."/>
            <person name="Kiefer A.F."/>
            <person name="Nichols A."/>
            <person name="Cepeda A.J."/>
            <person name="Yan W."/>
            <person name="Fan B."/>
            <person name="Jiang Y."/>
            <person name="Adhikari A."/>
            <person name="Zheng C.-J."/>
            <person name="Schuster L."/>
            <person name="Cowan T.M."/>
            <person name="Smanski M.J."/>
            <person name="Chevrette M.G."/>
            <person name="De Carvalho L.P.S."/>
            <person name="Shen B."/>
        </authorList>
    </citation>
    <scope>NUCLEOTIDE SEQUENCE [LARGE SCALE GENOMIC DNA]</scope>
    <source>
        <strain evidence="8 9">NPDC049639</strain>
    </source>
</reference>
<feature type="transmembrane region" description="Helical" evidence="7">
    <location>
        <begin position="406"/>
        <end position="425"/>
    </location>
</feature>
<evidence type="ECO:0000256" key="7">
    <source>
        <dbReference type="SAM" id="Phobius"/>
    </source>
</evidence>
<feature type="transmembrane region" description="Helical" evidence="7">
    <location>
        <begin position="58"/>
        <end position="82"/>
    </location>
</feature>
<keyword evidence="4 7" id="KW-1133">Transmembrane helix</keyword>
<dbReference type="RefSeq" id="WP_398274855.1">
    <property type="nucleotide sequence ID" value="NZ_JBITLV010000001.1"/>
</dbReference>
<name>A0ABW8AI07_9ACTN</name>
<evidence type="ECO:0000256" key="3">
    <source>
        <dbReference type="ARBA" id="ARBA00022692"/>
    </source>
</evidence>
<protein>
    <submittedName>
        <fullName evidence="8">MFS transporter</fullName>
    </submittedName>
</protein>
<evidence type="ECO:0000313" key="8">
    <source>
        <dbReference type="EMBL" id="MFI7585994.1"/>
    </source>
</evidence>
<comment type="subcellular location">
    <subcellularLocation>
        <location evidence="1">Cell membrane</location>
        <topology evidence="1">Multi-pass membrane protein</topology>
    </subcellularLocation>
</comment>
<feature type="transmembrane region" description="Helical" evidence="7">
    <location>
        <begin position="147"/>
        <end position="171"/>
    </location>
</feature>
<dbReference type="PANTHER" id="PTHR23513">
    <property type="entry name" value="INTEGRAL MEMBRANE EFFLUX PROTEIN-RELATED"/>
    <property type="match status" value="1"/>
</dbReference>
<feature type="transmembrane region" description="Helical" evidence="7">
    <location>
        <begin position="316"/>
        <end position="334"/>
    </location>
</feature>
<evidence type="ECO:0000256" key="6">
    <source>
        <dbReference type="SAM" id="MobiDB-lite"/>
    </source>
</evidence>
<sequence length="471" mass="49244">MPRSAFLDDLRVVLRGRDFRKLFAVRLMSQAADGTFQVGLASLVFFSVDKATTPEQVATAAVVTILPFTLLGPFAGVLLDVWSRRQVLLLVNAVRAVLVLGTALLVIGGVDGPPIYLLALACLSLNRFLLAGLGASLPYVVPRHELVMANAVSPTCGTIAALLGAGVGFVPRFVLGAGDPTDALALLLGAAGYGFAALLARRIPRDHLGPDQRAPLDGRSARAALVDVVRDLVGGARHVRDRRPAAYALSAIGAHRLGYGIMTITLMLLCRNHFTDPADVDAGLALLATSLTVTGLGVGLAAVATPAAVRHLGTTGWIGTAIGVAAAVQLLLVIDLRRPTLFAAAFLLGFTGQGAKICVDAVVQRSVAENYRGRVFSFYDVIFNAAFVAAAGLSLVLLPADGYSRGVFGAVGVLFAAVAASYVTLSRRLPRTLTAEAVSALDLEHEPALAAQVDPRARGDHQRDAGLDRDR</sequence>
<feature type="transmembrane region" description="Helical" evidence="7">
    <location>
        <begin position="375"/>
        <end position="400"/>
    </location>
</feature>
<dbReference type="EMBL" id="JBITLV010000001">
    <property type="protein sequence ID" value="MFI7585994.1"/>
    <property type="molecule type" value="Genomic_DNA"/>
</dbReference>
<dbReference type="PANTHER" id="PTHR23513:SF17">
    <property type="entry name" value="MEMBRANE PROTEIN"/>
    <property type="match status" value="1"/>
</dbReference>
<feature type="transmembrane region" description="Helical" evidence="7">
    <location>
        <begin position="89"/>
        <end position="109"/>
    </location>
</feature>
<dbReference type="Proteomes" id="UP001612915">
    <property type="component" value="Unassembled WGS sequence"/>
</dbReference>
<keyword evidence="5 7" id="KW-0472">Membrane</keyword>
<keyword evidence="9" id="KW-1185">Reference proteome</keyword>
<feature type="transmembrane region" description="Helical" evidence="7">
    <location>
        <begin position="115"/>
        <end position="135"/>
    </location>
</feature>
<accession>A0ABW8AI07</accession>
<proteinExistence type="predicted"/>
<feature type="transmembrane region" description="Helical" evidence="7">
    <location>
        <begin position="340"/>
        <end position="363"/>
    </location>
</feature>